<dbReference type="EMBL" id="QPJI01000019">
    <property type="protein sequence ID" value="RCW63299.1"/>
    <property type="molecule type" value="Genomic_DNA"/>
</dbReference>
<gene>
    <name evidence="1" type="ORF">DET61_11969</name>
</gene>
<evidence type="ECO:0000313" key="2">
    <source>
        <dbReference type="Proteomes" id="UP000253647"/>
    </source>
</evidence>
<dbReference type="RefSeq" id="WP_114435333.1">
    <property type="nucleotide sequence ID" value="NZ_QPJI01000019.1"/>
</dbReference>
<organism evidence="1 2">
    <name type="scientific">Marinobacter nauticus</name>
    <name type="common">Marinobacter hydrocarbonoclasticus</name>
    <name type="synonym">Marinobacter aquaeolei</name>
    <dbReference type="NCBI Taxonomy" id="2743"/>
    <lineage>
        <taxon>Bacteria</taxon>
        <taxon>Pseudomonadati</taxon>
        <taxon>Pseudomonadota</taxon>
        <taxon>Gammaproteobacteria</taxon>
        <taxon>Pseudomonadales</taxon>
        <taxon>Marinobacteraceae</taxon>
        <taxon>Marinobacter</taxon>
    </lineage>
</organism>
<accession>A0A368X6G1</accession>
<proteinExistence type="predicted"/>
<dbReference type="PROSITE" id="PS51257">
    <property type="entry name" value="PROKAR_LIPOPROTEIN"/>
    <property type="match status" value="1"/>
</dbReference>
<name>A0A368X6G1_MARNT</name>
<reference evidence="1 2" key="1">
    <citation type="submission" date="2018-07" db="EMBL/GenBank/DDBJ databases">
        <title>Freshwater and sediment microbial communities from various areas in North America, analyzing microbe dynamics in response to fracking.</title>
        <authorList>
            <person name="Lamendella R."/>
        </authorList>
    </citation>
    <scope>NUCLEOTIDE SEQUENCE [LARGE SCALE GENOMIC DNA]</scope>
    <source>
        <strain evidence="1 2">105B</strain>
    </source>
</reference>
<evidence type="ECO:0008006" key="3">
    <source>
        <dbReference type="Google" id="ProtNLM"/>
    </source>
</evidence>
<evidence type="ECO:0000313" key="1">
    <source>
        <dbReference type="EMBL" id="RCW63299.1"/>
    </source>
</evidence>
<protein>
    <recommendedName>
        <fullName evidence="3">Lipoprotein</fullName>
    </recommendedName>
</protein>
<dbReference type="Proteomes" id="UP000253647">
    <property type="component" value="Unassembled WGS sequence"/>
</dbReference>
<dbReference type="AlphaFoldDB" id="A0A368X6G1"/>
<sequence length="222" mass="24498">MRKHLLGALIGAIAISGCANTNQKPTVVVERTLIFEEDNRRYIHSVATTEYGNHGLGGAAVRQPATIHVLADERRTADPSELSGEADLESQANKTQMDEFKAMVDELSSSSGEDRETAEHIARAMAALASIQSSDPTIHLSHYDLTLWKRYCDHGAGMTENDWGQMLSSSLEQMPSELRASCQEPNLELTEELKKSFCSGDELSNQELYIVKRNEDQISCSP</sequence>
<comment type="caution">
    <text evidence="1">The sequence shown here is derived from an EMBL/GenBank/DDBJ whole genome shotgun (WGS) entry which is preliminary data.</text>
</comment>